<evidence type="ECO:0000256" key="1">
    <source>
        <dbReference type="SAM" id="MobiDB-lite"/>
    </source>
</evidence>
<feature type="compositionally biased region" description="Basic residues" evidence="1">
    <location>
        <begin position="1"/>
        <end position="16"/>
    </location>
</feature>
<accession>A0A8J2X1I6</accession>
<dbReference type="InterPro" id="IPR029063">
    <property type="entry name" value="SAM-dependent_MTases_sf"/>
</dbReference>
<dbReference type="AlphaFoldDB" id="A0A8J2X1I6"/>
<comment type="caution">
    <text evidence="2">The sequence shown here is derived from an EMBL/GenBank/DDBJ whole genome shotgun (WGS) entry which is preliminary data.</text>
</comment>
<name>A0A8J2X1I6_9STRA</name>
<dbReference type="OrthoDB" id="2016285at2759"/>
<dbReference type="Proteomes" id="UP000789595">
    <property type="component" value="Unassembled WGS sequence"/>
</dbReference>
<reference evidence="2" key="1">
    <citation type="submission" date="2021-11" db="EMBL/GenBank/DDBJ databases">
        <authorList>
            <consortium name="Genoscope - CEA"/>
            <person name="William W."/>
        </authorList>
    </citation>
    <scope>NUCLEOTIDE SEQUENCE</scope>
</reference>
<evidence type="ECO:0000313" key="2">
    <source>
        <dbReference type="EMBL" id="CAH0374860.1"/>
    </source>
</evidence>
<gene>
    <name evidence="2" type="ORF">PECAL_4P21680</name>
</gene>
<evidence type="ECO:0008006" key="4">
    <source>
        <dbReference type="Google" id="ProtNLM"/>
    </source>
</evidence>
<organism evidence="2 3">
    <name type="scientific">Pelagomonas calceolata</name>
    <dbReference type="NCBI Taxonomy" id="35677"/>
    <lineage>
        <taxon>Eukaryota</taxon>
        <taxon>Sar</taxon>
        <taxon>Stramenopiles</taxon>
        <taxon>Ochrophyta</taxon>
        <taxon>Pelagophyceae</taxon>
        <taxon>Pelagomonadales</taxon>
        <taxon>Pelagomonadaceae</taxon>
        <taxon>Pelagomonas</taxon>
    </lineage>
</organism>
<dbReference type="SUPFAM" id="SSF53335">
    <property type="entry name" value="S-adenosyl-L-methionine-dependent methyltransferases"/>
    <property type="match status" value="1"/>
</dbReference>
<proteinExistence type="predicted"/>
<dbReference type="Gene3D" id="3.40.50.150">
    <property type="entry name" value="Vaccinia Virus protein VP39"/>
    <property type="match status" value="1"/>
</dbReference>
<protein>
    <recommendedName>
        <fullName evidence="4">PABS domain-containing protein</fullName>
    </recommendedName>
</protein>
<keyword evidence="3" id="KW-1185">Reference proteome</keyword>
<sequence>MPQKQKKKGGKSKSKNKQTTETKDDAPPPSGLPLKSILAAAIIAGAATLFSTTRSCGAPRVVEEGDLRYLVNNGGVIGVQRIGAPEQAVFRGWVVQRTASSLRDKARNALVVGLGGGSVAQYWRNTSLSVHAVEIDGRVAKLAETHFGVTRGTTLVEEGLRFIRKRADDVRRKRGPPYDLLNIDVIDAGDPWGSATWRFLGKSALSASKKALTPQQGLLVFTIVLGSLADQRSRQYLKVATQRLGAVFPRVRAYRDSPLSEPGATNVVFFASDGGLDDEIGINHDERAAAAELSGAEPGSEDWVAAMHKSWEVARCDAGTCALLANVSDTFAPDGSAAAPPDKGYSAMVAASLREHFSPSLFQEPLLCALVG</sequence>
<feature type="region of interest" description="Disordered" evidence="1">
    <location>
        <begin position="1"/>
        <end position="31"/>
    </location>
</feature>
<evidence type="ECO:0000313" key="3">
    <source>
        <dbReference type="Proteomes" id="UP000789595"/>
    </source>
</evidence>
<dbReference type="EMBL" id="CAKKNE010000004">
    <property type="protein sequence ID" value="CAH0374860.1"/>
    <property type="molecule type" value="Genomic_DNA"/>
</dbReference>